<accession>A0A8J8T003</accession>
<proteinExistence type="predicted"/>
<evidence type="ECO:0000256" key="1">
    <source>
        <dbReference type="SAM" id="Coils"/>
    </source>
</evidence>
<organism evidence="2 3">
    <name type="scientific">Halteria grandinella</name>
    <dbReference type="NCBI Taxonomy" id="5974"/>
    <lineage>
        <taxon>Eukaryota</taxon>
        <taxon>Sar</taxon>
        <taxon>Alveolata</taxon>
        <taxon>Ciliophora</taxon>
        <taxon>Intramacronucleata</taxon>
        <taxon>Spirotrichea</taxon>
        <taxon>Stichotrichia</taxon>
        <taxon>Sporadotrichida</taxon>
        <taxon>Halteriidae</taxon>
        <taxon>Halteria</taxon>
    </lineage>
</organism>
<sequence>MQADLDSYHDLATLDDTNFLKQYEQELVEIDPERILEDPQSADFILKLHLMAVMNQAFKETGSYCQNEIQLISSQPFDKSGAAKGVKEYIYKQQSKSIADIKNKIDRLVEMLQGQSDEVEVKYRERQCPDLTFIQK</sequence>
<evidence type="ECO:0000313" key="2">
    <source>
        <dbReference type="EMBL" id="TNV76533.1"/>
    </source>
</evidence>
<keyword evidence="3" id="KW-1185">Reference proteome</keyword>
<keyword evidence="1" id="KW-0175">Coiled coil</keyword>
<dbReference type="Proteomes" id="UP000785679">
    <property type="component" value="Unassembled WGS sequence"/>
</dbReference>
<name>A0A8J8T003_HALGN</name>
<feature type="coiled-coil region" evidence="1">
    <location>
        <begin position="91"/>
        <end position="118"/>
    </location>
</feature>
<reference evidence="2" key="1">
    <citation type="submission" date="2019-06" db="EMBL/GenBank/DDBJ databases">
        <authorList>
            <person name="Zheng W."/>
        </authorList>
    </citation>
    <scope>NUCLEOTIDE SEQUENCE</scope>
    <source>
        <strain evidence="2">QDHG01</strain>
    </source>
</reference>
<dbReference type="EMBL" id="RRYP01013404">
    <property type="protein sequence ID" value="TNV76533.1"/>
    <property type="molecule type" value="Genomic_DNA"/>
</dbReference>
<comment type="caution">
    <text evidence="2">The sequence shown here is derived from an EMBL/GenBank/DDBJ whole genome shotgun (WGS) entry which is preliminary data.</text>
</comment>
<dbReference type="AlphaFoldDB" id="A0A8J8T003"/>
<evidence type="ECO:0000313" key="3">
    <source>
        <dbReference type="Proteomes" id="UP000785679"/>
    </source>
</evidence>
<gene>
    <name evidence="2" type="ORF">FGO68_gene1380</name>
</gene>
<protein>
    <submittedName>
        <fullName evidence="2">Uncharacterized protein</fullName>
    </submittedName>
</protein>